<reference evidence="2" key="1">
    <citation type="submission" date="2020-08" db="EMBL/GenBank/DDBJ databases">
        <title>Lacibacter sp. S13-6-6 genome sequencing.</title>
        <authorList>
            <person name="Jin L."/>
        </authorList>
    </citation>
    <scope>NUCLEOTIDE SEQUENCE [LARGE SCALE GENOMIC DNA]</scope>
    <source>
        <strain evidence="2">S13-6-6</strain>
    </source>
</reference>
<organism evidence="1 2">
    <name type="scientific">Lacibacter sediminis</name>
    <dbReference type="NCBI Taxonomy" id="2760713"/>
    <lineage>
        <taxon>Bacteria</taxon>
        <taxon>Pseudomonadati</taxon>
        <taxon>Bacteroidota</taxon>
        <taxon>Chitinophagia</taxon>
        <taxon>Chitinophagales</taxon>
        <taxon>Chitinophagaceae</taxon>
        <taxon>Lacibacter</taxon>
    </lineage>
</organism>
<gene>
    <name evidence="1" type="ORF">H4075_13075</name>
</gene>
<accession>A0A7G5XC17</accession>
<dbReference type="AlphaFoldDB" id="A0A7G5XC17"/>
<name>A0A7G5XC17_9BACT</name>
<evidence type="ECO:0000313" key="2">
    <source>
        <dbReference type="Proteomes" id="UP000515344"/>
    </source>
</evidence>
<keyword evidence="2" id="KW-1185">Reference proteome</keyword>
<dbReference type="PROSITE" id="PS51257">
    <property type="entry name" value="PROKAR_LIPOPROTEIN"/>
    <property type="match status" value="1"/>
</dbReference>
<evidence type="ECO:0000313" key="1">
    <source>
        <dbReference type="EMBL" id="QNA43020.1"/>
    </source>
</evidence>
<dbReference type="Pfam" id="PF14054">
    <property type="entry name" value="DUF4249"/>
    <property type="match status" value="1"/>
</dbReference>
<protein>
    <submittedName>
        <fullName evidence="1">DUF4249 domain-containing protein</fullName>
    </submittedName>
</protein>
<dbReference type="EMBL" id="CP060007">
    <property type="protein sequence ID" value="QNA43020.1"/>
    <property type="molecule type" value="Genomic_DNA"/>
</dbReference>
<proteinExistence type="predicted"/>
<dbReference type="InterPro" id="IPR025345">
    <property type="entry name" value="DUF4249"/>
</dbReference>
<dbReference type="RefSeq" id="WP_182801286.1">
    <property type="nucleotide sequence ID" value="NZ_CP060007.1"/>
</dbReference>
<sequence>MQRLVLLSSLFLLLLGCEKKVDFDLKDAAQLLTVDASIENGQDPVVILTKSLNYFSKVSADVISNSLVKDAEVFISNGSTTHQLRRYDMVIPGTTVPFSFYSSDPANPLTIIKGELGKQYQLRIVWQQKEYNATTNIPQIRKTIDSLWWVKAPNTPDTSKKIVVRAKVKDPQPFGDYARYFTKVNSEPFLPGFNSVFDDAFVNGTTYMVDVDRGIDRNVDLDFDEYGFFKKGDTVTVKFSNIDKATFDFWRTVEFSYQSIGNPFSSPTKILGNISNGALGYFGGYANQFTTVIIPR</sequence>
<dbReference type="Proteomes" id="UP000515344">
    <property type="component" value="Chromosome"/>
</dbReference>
<dbReference type="KEGG" id="lacs:H4075_13075"/>